<keyword evidence="2" id="KW-1185">Reference proteome</keyword>
<proteinExistence type="predicted"/>
<dbReference type="Proteomes" id="UP000649617">
    <property type="component" value="Unassembled WGS sequence"/>
</dbReference>
<reference evidence="1" key="1">
    <citation type="submission" date="2021-02" db="EMBL/GenBank/DDBJ databases">
        <authorList>
            <person name="Dougan E. K."/>
            <person name="Rhodes N."/>
            <person name="Thang M."/>
            <person name="Chan C."/>
        </authorList>
    </citation>
    <scope>NUCLEOTIDE SEQUENCE</scope>
</reference>
<gene>
    <name evidence="1" type="primary">NRT2.5</name>
    <name evidence="1" type="ORF">SPIL2461_LOCUS1044</name>
</gene>
<accession>A0A812IUX7</accession>
<organism evidence="1 2">
    <name type="scientific">Symbiodinium pilosum</name>
    <name type="common">Dinoflagellate</name>
    <dbReference type="NCBI Taxonomy" id="2952"/>
    <lineage>
        <taxon>Eukaryota</taxon>
        <taxon>Sar</taxon>
        <taxon>Alveolata</taxon>
        <taxon>Dinophyceae</taxon>
        <taxon>Suessiales</taxon>
        <taxon>Symbiodiniaceae</taxon>
        <taxon>Symbiodinium</taxon>
    </lineage>
</organism>
<name>A0A812IUX7_SYMPI</name>
<feature type="non-terminal residue" evidence="1">
    <location>
        <position position="180"/>
    </location>
</feature>
<dbReference type="EMBL" id="CAJNIZ010000999">
    <property type="protein sequence ID" value="CAE7180371.1"/>
    <property type="molecule type" value="Genomic_DNA"/>
</dbReference>
<comment type="caution">
    <text evidence="1">The sequence shown here is derived from an EMBL/GenBank/DDBJ whole genome shotgun (WGS) entry which is preliminary data.</text>
</comment>
<sequence length="180" mass="19743">LAPPRIAVCRCGLISTDGRGRSSHNGAARASTGLLEAAKLLACRVDVSIDVSDLGEEDLVRFLHTPKSVLEKLRTLDPPVGEEVKNLAIVAWKPGTEANMPLRVSFSMGADSPEEVVVRGRRFAMRCKTQMNEENIRHVETETMVAFNEDFRDIAMQRCKLLQQLTQRVAATPMANRGGG</sequence>
<dbReference type="AlphaFoldDB" id="A0A812IUX7"/>
<protein>
    <submittedName>
        <fullName evidence="1">NRT2.5 protein</fullName>
    </submittedName>
</protein>
<evidence type="ECO:0000313" key="1">
    <source>
        <dbReference type="EMBL" id="CAE7180371.1"/>
    </source>
</evidence>
<evidence type="ECO:0000313" key="2">
    <source>
        <dbReference type="Proteomes" id="UP000649617"/>
    </source>
</evidence>